<comment type="caution">
    <text evidence="1">The sequence shown here is derived from an EMBL/GenBank/DDBJ whole genome shotgun (WGS) entry which is preliminary data.</text>
</comment>
<accession>A0ACB0Y354</accession>
<sequence length="292" mass="32823">MSHSSGNSSGGPVMRLSSLTVGQFWKAVENFREELHITDMSMDRKRRGLIIIWYEKYSKFQLPMNEFMEEFLLERTIVFNRRQRAIPLIQNRTVTLHVGVSFPAFLDCPGGHINLKVEGTKLVTGGGKFVGKEANNGYFVQPTIFCDVKSEMKIAQEEIFGPSTKTKIAEVQYGDKNDFVVDVKAVCDAFKLGSECRLKPSTKTKIAKVQEGDRADIDAAVKAACDAFKLGSEWRRMDASARGLLLNKLAFLIERDAVELASLETLDNGKPYKDAYLGFYSNFWVKLFSTSV</sequence>
<dbReference type="Proteomes" id="UP001497535">
    <property type="component" value="Unassembled WGS sequence"/>
</dbReference>
<reference evidence="1" key="1">
    <citation type="submission" date="2023-11" db="EMBL/GenBank/DDBJ databases">
        <authorList>
            <person name="Poullet M."/>
        </authorList>
    </citation>
    <scope>NUCLEOTIDE SEQUENCE</scope>
    <source>
        <strain evidence="1">E1834</strain>
    </source>
</reference>
<organism evidence="1 2">
    <name type="scientific">Meloidogyne enterolobii</name>
    <name type="common">Root-knot nematode worm</name>
    <name type="synonym">Meloidogyne mayaguensis</name>
    <dbReference type="NCBI Taxonomy" id="390850"/>
    <lineage>
        <taxon>Eukaryota</taxon>
        <taxon>Metazoa</taxon>
        <taxon>Ecdysozoa</taxon>
        <taxon>Nematoda</taxon>
        <taxon>Chromadorea</taxon>
        <taxon>Rhabditida</taxon>
        <taxon>Tylenchina</taxon>
        <taxon>Tylenchomorpha</taxon>
        <taxon>Tylenchoidea</taxon>
        <taxon>Meloidogynidae</taxon>
        <taxon>Meloidogyninae</taxon>
        <taxon>Meloidogyne</taxon>
    </lineage>
</organism>
<evidence type="ECO:0000313" key="1">
    <source>
        <dbReference type="EMBL" id="CAK5028936.1"/>
    </source>
</evidence>
<dbReference type="EMBL" id="CAVMJV010000005">
    <property type="protein sequence ID" value="CAK5028936.1"/>
    <property type="molecule type" value="Genomic_DNA"/>
</dbReference>
<name>A0ACB0Y354_MELEN</name>
<protein>
    <submittedName>
        <fullName evidence="1">Uncharacterized protein</fullName>
    </submittedName>
</protein>
<proteinExistence type="predicted"/>
<evidence type="ECO:0000313" key="2">
    <source>
        <dbReference type="Proteomes" id="UP001497535"/>
    </source>
</evidence>
<keyword evidence="2" id="KW-1185">Reference proteome</keyword>
<gene>
    <name evidence="1" type="ORF">MENTE1834_LOCUS6758</name>
</gene>